<keyword evidence="2 3" id="KW-0648">Protein biosynthesis</keyword>
<dbReference type="EMBL" id="PFUW01000014">
    <property type="protein sequence ID" value="PJB04208.1"/>
    <property type="molecule type" value="Genomic_DNA"/>
</dbReference>
<dbReference type="Pfam" id="PF01176">
    <property type="entry name" value="eIF-1a"/>
    <property type="match status" value="1"/>
</dbReference>
<dbReference type="InterPro" id="IPR006196">
    <property type="entry name" value="RNA-binding_domain_S1_IF1"/>
</dbReference>
<dbReference type="Proteomes" id="UP000230713">
    <property type="component" value="Unassembled WGS sequence"/>
</dbReference>
<dbReference type="InterPro" id="IPR012340">
    <property type="entry name" value="NA-bd_OB-fold"/>
</dbReference>
<dbReference type="EMBL" id="PCUF01000010">
    <property type="protein sequence ID" value="PIN66652.1"/>
    <property type="molecule type" value="Genomic_DNA"/>
</dbReference>
<accession>A0A2H9QSL3</accession>
<protein>
    <recommendedName>
        <fullName evidence="2">Translation initiation factor 1A</fullName>
        <shortName evidence="2">aIF-1A</shortName>
    </recommendedName>
</protein>
<dbReference type="InterPro" id="IPR001253">
    <property type="entry name" value="TIF_eIF-1A"/>
</dbReference>
<evidence type="ECO:0000313" key="5">
    <source>
        <dbReference type="EMBL" id="PIN66652.1"/>
    </source>
</evidence>
<accession>A0A2H9M761</accession>
<evidence type="ECO:0000313" key="13">
    <source>
        <dbReference type="Proteomes" id="UP000228874"/>
    </source>
</evidence>
<dbReference type="Gene3D" id="2.40.50.140">
    <property type="entry name" value="Nucleic acid-binding proteins"/>
    <property type="match status" value="1"/>
</dbReference>
<organism evidence="5 15">
    <name type="scientific">Huberarchaeum crystalense</name>
    <dbReference type="NCBI Taxonomy" id="2014257"/>
    <lineage>
        <taxon>Archaea</taxon>
        <taxon>Candidatus Huberarchaeota</taxon>
        <taxon>Candidatus Huberarchaeia</taxon>
        <taxon>Candidatus Huberarchaeales</taxon>
        <taxon>Candidatus Huberarchaeaceae</taxon>
        <taxon>Candidatus Huberarchaeum</taxon>
    </lineage>
</organism>
<comment type="similarity">
    <text evidence="2">Belongs to the eIF-1A family.</text>
</comment>
<evidence type="ECO:0000313" key="10">
    <source>
        <dbReference type="EMBL" id="PIY99853.1"/>
    </source>
</evidence>
<dbReference type="GO" id="GO:0003723">
    <property type="term" value="F:RNA binding"/>
    <property type="evidence" value="ECO:0007669"/>
    <property type="project" value="InterPro"/>
</dbReference>
<evidence type="ECO:0000313" key="12">
    <source>
        <dbReference type="EMBL" id="PJC01583.1"/>
    </source>
</evidence>
<sequence length="113" mass="13163">MKRKQQHKPIKHNASAEQPQFLRLPKSNEVLGIVIQRLANKHFYVKCSDGKVRLCRMPGSFKFKKMWVRENSIVIVEIPPIQGNIKGEIVYSYNDVGKSKLEERKLLDFVNLL</sequence>
<evidence type="ECO:0000313" key="8">
    <source>
        <dbReference type="EMBL" id="PIV89923.1"/>
    </source>
</evidence>
<dbReference type="EMBL" id="PFMG01000026">
    <property type="protein sequence ID" value="PIY99853.1"/>
    <property type="molecule type" value="Genomic_DNA"/>
</dbReference>
<keyword evidence="2 3" id="KW-0396">Initiation factor</keyword>
<evidence type="ECO:0000313" key="15">
    <source>
        <dbReference type="Proteomes" id="UP000229789"/>
    </source>
</evidence>
<accession>A0A2H9MPE6</accession>
<accession>A0A2G9LJK8</accession>
<name>A0A2G9LJK8_HUBC1</name>
<proteinExistence type="inferred from homology"/>
<dbReference type="EMBL" id="PFSX01000020">
    <property type="protein sequence ID" value="PJC01583.1"/>
    <property type="molecule type" value="Genomic_DNA"/>
</dbReference>
<dbReference type="AlphaFoldDB" id="A0A2G9LJK8"/>
<dbReference type="PANTHER" id="PTHR21668">
    <property type="entry name" value="EIF-1A"/>
    <property type="match status" value="1"/>
</dbReference>
<evidence type="ECO:0000259" key="4">
    <source>
        <dbReference type="PROSITE" id="PS50832"/>
    </source>
</evidence>
<reference evidence="5 15" key="2">
    <citation type="submission" date="2017-09" db="EMBL/GenBank/DDBJ databases">
        <title>Depth-based differentiation of microbial function through sediment-hosted aquifers and enrichment of novel symbionts in the deep terrestrial subsurface.</title>
        <authorList>
            <person name="Probst A.J."/>
            <person name="Ladd B."/>
            <person name="Jarett J.K."/>
            <person name="Geller-Mcgrath D.E."/>
            <person name="Sieber C.M."/>
            <person name="Emerson J.B."/>
            <person name="Anantharaman K."/>
            <person name="Thomas B.C."/>
            <person name="Malmstrom R."/>
            <person name="Stieglmeier M."/>
            <person name="Klingl A."/>
            <person name="Woyke T."/>
            <person name="Ryan C.M."/>
            <person name="Banfield J.F."/>
        </authorList>
    </citation>
    <scope>NUCLEOTIDE SEQUENCE [LARGE SCALE GENOMIC DNA]</scope>
    <source>
        <strain evidence="7">CG02_land_8_20_14_3_00_31_209</strain>
        <strain evidence="6">CG03_land_8_20_14_0_80_31_114</strain>
        <strain evidence="8">CG17_big_fil_post_rev_8_21_14_2_50_31_73</strain>
        <strain evidence="5">CG18_big_fil_WC_8_21_14_2_50_31_19</strain>
        <strain evidence="10">CG_4_10_14_0_8_um_filter_31_133</strain>
        <strain evidence="9">CG_4_8_14_3_um_filter</strain>
        <strain evidence="12">CG_4_9_14_0_8_um_filter_31_21</strain>
        <strain evidence="11">CG_4_9_14_3_um_filter_31_125</strain>
    </source>
</reference>
<dbReference type="Proteomes" id="UP000228989">
    <property type="component" value="Unassembled WGS sequence"/>
</dbReference>
<dbReference type="HAMAP" id="MF_00216">
    <property type="entry name" value="aIF_1A"/>
    <property type="match status" value="1"/>
</dbReference>
<accession>A0A2H9RDB6</accession>
<accession>A0A2H9M2G5</accession>
<evidence type="ECO:0000313" key="7">
    <source>
        <dbReference type="EMBL" id="PIV46424.1"/>
    </source>
</evidence>
<dbReference type="SMART" id="SM00652">
    <property type="entry name" value="eIF1a"/>
    <property type="match status" value="1"/>
</dbReference>
<gene>
    <name evidence="2" type="primary">eif1a</name>
    <name evidence="12" type="ORF">CO072_00715</name>
    <name evidence="11" type="ORF">CO124_00715</name>
    <name evidence="7" type="ORF">COS22_01420</name>
    <name evidence="6" type="ORF">COS45_01255</name>
    <name evidence="8" type="ORF">COW47_00040</name>
    <name evidence="5" type="ORF">COW69_01030</name>
    <name evidence="10" type="ORF">COY63_01250</name>
    <name evidence="9" type="ORF">COZ66_00235</name>
</gene>
<dbReference type="Proteomes" id="UP000231449">
    <property type="component" value="Unassembled WGS sequence"/>
</dbReference>
<dbReference type="PROSITE" id="PS50832">
    <property type="entry name" value="S1_IF1_TYPE"/>
    <property type="match status" value="1"/>
</dbReference>
<evidence type="ECO:0000256" key="1">
    <source>
        <dbReference type="ARBA" id="ARBA00025502"/>
    </source>
</evidence>
<evidence type="ECO:0000313" key="11">
    <source>
        <dbReference type="EMBL" id="PJB04208.1"/>
    </source>
</evidence>
<reference evidence="13 14" key="1">
    <citation type="submission" date="2017-09" db="EMBL/GenBank/DDBJ databases">
        <title>Depth-based differentiation of microbial function through sediment-hosted aquifers and enrichment of novel symbionts in the deep terrestrial subsurface.</title>
        <authorList>
            <person name="Probst A.J."/>
            <person name="Ladd B."/>
            <person name="Jarett J.K."/>
            <person name="Geller-Mcgrath D.E."/>
            <person name="Sieber C.M.K."/>
            <person name="Emerson J.B."/>
            <person name="Anantharaman K."/>
            <person name="Thomas B.C."/>
            <person name="Malmstrom R."/>
            <person name="Stieglmeier M."/>
            <person name="Klingl A."/>
            <person name="Woyke T."/>
            <person name="Ryan C.M."/>
            <person name="Banfield J.F."/>
        </authorList>
    </citation>
    <scope>NUCLEOTIDE SEQUENCE [LARGE SCALE GENOMIC DNA]</scope>
</reference>
<dbReference type="Proteomes" id="UP000228888">
    <property type="component" value="Unassembled WGS sequence"/>
</dbReference>
<accession>A0A2H9P8Q7</accession>
<evidence type="ECO:0000313" key="9">
    <source>
        <dbReference type="EMBL" id="PIX28277.1"/>
    </source>
</evidence>
<dbReference type="EMBL" id="PEUT01000032">
    <property type="protein sequence ID" value="PIV13744.1"/>
    <property type="molecule type" value="Genomic_DNA"/>
</dbReference>
<dbReference type="Proteomes" id="UP000231232">
    <property type="component" value="Unassembled WGS sequence"/>
</dbReference>
<dbReference type="Proteomes" id="UP000228874">
    <property type="component" value="Unassembled WGS sequence"/>
</dbReference>
<dbReference type="Proteomes" id="UP000229789">
    <property type="component" value="Unassembled WGS sequence"/>
</dbReference>
<dbReference type="SUPFAM" id="SSF50249">
    <property type="entry name" value="Nucleic acid-binding proteins"/>
    <property type="match status" value="1"/>
</dbReference>
<dbReference type="Proteomes" id="UP000230477">
    <property type="component" value="Unassembled WGS sequence"/>
</dbReference>
<evidence type="ECO:0000313" key="14">
    <source>
        <dbReference type="Proteomes" id="UP000228888"/>
    </source>
</evidence>
<evidence type="ECO:0000256" key="2">
    <source>
        <dbReference type="HAMAP-Rule" id="MF_00216"/>
    </source>
</evidence>
<comment type="caution">
    <text evidence="5">The sequence shown here is derived from an EMBL/GenBank/DDBJ whole genome shotgun (WGS) entry which is preliminary data.</text>
</comment>
<dbReference type="EMBL" id="PFIH01000008">
    <property type="protein sequence ID" value="PIX28277.1"/>
    <property type="molecule type" value="Genomic_DNA"/>
</dbReference>
<comment type="function">
    <text evidence="1 2">Seems to be required for maximal rate of protein biosynthesis. Enhances ribosome dissociation into subunits and stabilizes the binding of the initiator Met-tRNA(I) to 40 S ribosomal subunits.</text>
</comment>
<evidence type="ECO:0000256" key="3">
    <source>
        <dbReference type="PROSITE-ProRule" id="PRU00181"/>
    </source>
</evidence>
<feature type="domain" description="S1-like" evidence="4">
    <location>
        <begin position="20"/>
        <end position="94"/>
    </location>
</feature>
<dbReference type="EMBL" id="PFFF01000001">
    <property type="protein sequence ID" value="PIV89923.1"/>
    <property type="molecule type" value="Genomic_DNA"/>
</dbReference>
<dbReference type="EMBL" id="PETW01000025">
    <property type="protein sequence ID" value="PIV46424.1"/>
    <property type="molecule type" value="Genomic_DNA"/>
</dbReference>
<accession>A0A2H9N348</accession>
<evidence type="ECO:0000313" key="6">
    <source>
        <dbReference type="EMBL" id="PIV13744.1"/>
    </source>
</evidence>
<dbReference type="GO" id="GO:0003743">
    <property type="term" value="F:translation initiation factor activity"/>
    <property type="evidence" value="ECO:0007669"/>
    <property type="project" value="UniProtKB-UniRule"/>
</dbReference>